<dbReference type="SUPFAM" id="SSF51569">
    <property type="entry name" value="Aldolase"/>
    <property type="match status" value="1"/>
</dbReference>
<dbReference type="SMART" id="SM01130">
    <property type="entry name" value="DHDPS"/>
    <property type="match status" value="1"/>
</dbReference>
<feature type="binding site" evidence="4">
    <location>
        <position position="215"/>
    </location>
    <ligand>
        <name>pyruvate</name>
        <dbReference type="ChEBI" id="CHEBI:15361"/>
    </ligand>
</feature>
<comment type="caution">
    <text evidence="5">The sequence shown here is derived from an EMBL/GenBank/DDBJ whole genome shotgun (WGS) entry which is preliminary data.</text>
</comment>
<evidence type="ECO:0000313" key="6">
    <source>
        <dbReference type="Proteomes" id="UP000620366"/>
    </source>
</evidence>
<proteinExistence type="inferred from homology"/>
<dbReference type="Gene3D" id="3.20.20.70">
    <property type="entry name" value="Aldolase class I"/>
    <property type="match status" value="1"/>
</dbReference>
<dbReference type="PANTHER" id="PTHR12128:SF66">
    <property type="entry name" value="4-HYDROXY-2-OXOGLUTARATE ALDOLASE, MITOCHONDRIAL"/>
    <property type="match status" value="1"/>
</dbReference>
<dbReference type="GO" id="GO:0008840">
    <property type="term" value="F:4-hydroxy-tetrahydrodipicolinate synthase activity"/>
    <property type="evidence" value="ECO:0007669"/>
    <property type="project" value="TreeGrafter"/>
</dbReference>
<keyword evidence="2 3" id="KW-0456">Lyase</keyword>
<evidence type="ECO:0000256" key="4">
    <source>
        <dbReference type="PIRSR" id="PIRSR001365-2"/>
    </source>
</evidence>
<dbReference type="AlphaFoldDB" id="A0A926DEK0"/>
<dbReference type="InterPro" id="IPR013785">
    <property type="entry name" value="Aldolase_TIM"/>
</dbReference>
<organism evidence="5 6">
    <name type="scientific">Feifania hominis</name>
    <dbReference type="NCBI Taxonomy" id="2763660"/>
    <lineage>
        <taxon>Bacteria</taxon>
        <taxon>Bacillati</taxon>
        <taxon>Bacillota</taxon>
        <taxon>Clostridia</taxon>
        <taxon>Eubacteriales</taxon>
        <taxon>Feifaniaceae</taxon>
        <taxon>Feifania</taxon>
    </lineage>
</organism>
<accession>A0A926DEK0</accession>
<evidence type="ECO:0000256" key="3">
    <source>
        <dbReference type="PIRNR" id="PIRNR001365"/>
    </source>
</evidence>
<dbReference type="RefSeq" id="WP_249300146.1">
    <property type="nucleotide sequence ID" value="NZ_JACRSP010000002.1"/>
</dbReference>
<dbReference type="Pfam" id="PF00701">
    <property type="entry name" value="DHDPS"/>
    <property type="match status" value="1"/>
</dbReference>
<evidence type="ECO:0000313" key="5">
    <source>
        <dbReference type="EMBL" id="MBC8536364.1"/>
    </source>
</evidence>
<sequence length="304" mass="34772">MSVKFDYRGIYVPVITPYKDNLEIDWDDVRKMTDFTIDCGVHGIVTTVNAAEFYTFTDEEHHELNRVITEQTAGRVPLVMGINGRSTEHCIFHAKYAESIGMDAVMSMPPVTKPVTWDEMRRFFHDLDRATNLPIIIQNAPPTGPVMTAEQIMQISRECEHVSFVKEETPFEMPLISELVEMGKAEAPGVFGGVMSGQSGLTIIENYLRGACGCMPANHLGDIFVRIWDELEAGNLDRAWEIHEQCAPLLLYEGMYWGPSFYYILKKRGVIKSDKFRSRAFKYKAENYAEMDELLKPVEQFYRV</sequence>
<name>A0A926DEK0_9FIRM</name>
<dbReference type="PIRSF" id="PIRSF001365">
    <property type="entry name" value="DHDPS"/>
    <property type="match status" value="1"/>
</dbReference>
<protein>
    <submittedName>
        <fullName evidence="5">Dihydrodipicolinate synthase family protein</fullName>
    </submittedName>
</protein>
<comment type="similarity">
    <text evidence="1 3">Belongs to the DapA family.</text>
</comment>
<dbReference type="PANTHER" id="PTHR12128">
    <property type="entry name" value="DIHYDRODIPICOLINATE SYNTHASE"/>
    <property type="match status" value="1"/>
</dbReference>
<dbReference type="EMBL" id="JACRSP010000002">
    <property type="protein sequence ID" value="MBC8536364.1"/>
    <property type="molecule type" value="Genomic_DNA"/>
</dbReference>
<dbReference type="CDD" id="cd00408">
    <property type="entry name" value="DHDPS-like"/>
    <property type="match status" value="1"/>
</dbReference>
<keyword evidence="6" id="KW-1185">Reference proteome</keyword>
<evidence type="ECO:0000256" key="1">
    <source>
        <dbReference type="ARBA" id="ARBA00007592"/>
    </source>
</evidence>
<dbReference type="GO" id="GO:0005829">
    <property type="term" value="C:cytosol"/>
    <property type="evidence" value="ECO:0007669"/>
    <property type="project" value="TreeGrafter"/>
</dbReference>
<dbReference type="InterPro" id="IPR002220">
    <property type="entry name" value="DapA-like"/>
</dbReference>
<dbReference type="Proteomes" id="UP000620366">
    <property type="component" value="Unassembled WGS sequence"/>
</dbReference>
<reference evidence="5" key="1">
    <citation type="submission" date="2020-08" db="EMBL/GenBank/DDBJ databases">
        <title>Genome public.</title>
        <authorList>
            <person name="Liu C."/>
            <person name="Sun Q."/>
        </authorList>
    </citation>
    <scope>NUCLEOTIDE SEQUENCE</scope>
    <source>
        <strain evidence="5">BX7</strain>
    </source>
</reference>
<gene>
    <name evidence="5" type="ORF">H8695_06605</name>
</gene>
<evidence type="ECO:0000256" key="2">
    <source>
        <dbReference type="ARBA" id="ARBA00023239"/>
    </source>
</evidence>